<dbReference type="RefSeq" id="WP_015756160.1">
    <property type="nucleotide sequence ID" value="NC_013216.1"/>
</dbReference>
<dbReference type="PANTHER" id="PTHR30469">
    <property type="entry name" value="MULTIDRUG RESISTANCE PROTEIN MDTA"/>
    <property type="match status" value="1"/>
</dbReference>
<sequence>MKKKLFIVLTILLILSGAITTVLHKEKQVAALSKPETAPYVFNGVKAYKGSMTNYLSFQGEFQSDNEAQVKTKLTGNILSILEEGTTFKKGDVLVKLDDREIADGINVLEFNKAALINEMEGLQTIVSAQKIQMENALKNYERNKTLFQSGALSGQALDNAQNLYQQAQSSYQDINTKLNVYQQKINSLNSQISQQKNLLSYTTILAPFDGVVAKKLLNTGELAGSTSPILQISGLGGYKVMVKVPVQVAAQINLQDDTLLTYGEQVVRAQIDKVLPAGENNLSVIELRLPNNTFQVPVHTFLQVQIPTGAQQNGIIIPVEAKFKNADNNTFAVKEVNGLAVIIPVKVLVENNQNACVEGNIQSGDTLVIGYESKLLNLPANTRIKVVLKNDNK</sequence>
<dbReference type="PANTHER" id="PTHR30469:SF15">
    <property type="entry name" value="HLYD FAMILY OF SECRETION PROTEINS"/>
    <property type="match status" value="1"/>
</dbReference>
<evidence type="ECO:0000256" key="2">
    <source>
        <dbReference type="SAM" id="Coils"/>
    </source>
</evidence>
<dbReference type="Proteomes" id="UP000002217">
    <property type="component" value="Chromosome"/>
</dbReference>
<dbReference type="Gene3D" id="2.40.50.100">
    <property type="match status" value="1"/>
</dbReference>
<dbReference type="KEGG" id="dae:Dtox_0521"/>
<dbReference type="GO" id="GO:0015562">
    <property type="term" value="F:efflux transmembrane transporter activity"/>
    <property type="evidence" value="ECO:0007669"/>
    <property type="project" value="TreeGrafter"/>
</dbReference>
<feature type="coiled-coil region" evidence="2">
    <location>
        <begin position="158"/>
        <end position="199"/>
    </location>
</feature>
<keyword evidence="2" id="KW-0175">Coiled coil</keyword>
<dbReference type="Gene3D" id="2.40.30.170">
    <property type="match status" value="1"/>
</dbReference>
<accession>C8W5Y6</accession>
<dbReference type="SUPFAM" id="SSF111369">
    <property type="entry name" value="HlyD-like secretion proteins"/>
    <property type="match status" value="1"/>
</dbReference>
<dbReference type="AlphaFoldDB" id="C8W5Y6"/>
<dbReference type="NCBIfam" id="TIGR01730">
    <property type="entry name" value="RND_mfp"/>
    <property type="match status" value="1"/>
</dbReference>
<dbReference type="HOGENOM" id="CLU_018816_14_4_9"/>
<organism evidence="4 5">
    <name type="scientific">Desulfofarcimen acetoxidans (strain ATCC 49208 / DSM 771 / KCTC 5769 / VKM B-1644 / 5575)</name>
    <name type="common">Desulfotomaculum acetoxidans</name>
    <dbReference type="NCBI Taxonomy" id="485916"/>
    <lineage>
        <taxon>Bacteria</taxon>
        <taxon>Bacillati</taxon>
        <taxon>Bacillota</taxon>
        <taxon>Clostridia</taxon>
        <taxon>Eubacteriales</taxon>
        <taxon>Peptococcaceae</taxon>
        <taxon>Desulfofarcimen</taxon>
    </lineage>
</organism>
<keyword evidence="5" id="KW-1185">Reference proteome</keyword>
<reference evidence="4 5" key="1">
    <citation type="journal article" date="2009" name="Stand. Genomic Sci.">
        <title>Complete genome sequence of Desulfotomaculum acetoxidans type strain (5575).</title>
        <authorList>
            <person name="Spring S."/>
            <person name="Lapidus A."/>
            <person name="Schroder M."/>
            <person name="Gleim D."/>
            <person name="Sims D."/>
            <person name="Meincke L."/>
            <person name="Glavina Del Rio T."/>
            <person name="Tice H."/>
            <person name="Copeland A."/>
            <person name="Cheng J.F."/>
            <person name="Lucas S."/>
            <person name="Chen F."/>
            <person name="Nolan M."/>
            <person name="Bruce D."/>
            <person name="Goodwin L."/>
            <person name="Pitluck S."/>
            <person name="Ivanova N."/>
            <person name="Mavromatis K."/>
            <person name="Mikhailova N."/>
            <person name="Pati A."/>
            <person name="Chen A."/>
            <person name="Palaniappan K."/>
            <person name="Land M."/>
            <person name="Hauser L."/>
            <person name="Chang Y.J."/>
            <person name="Jeffries C.D."/>
            <person name="Chain P."/>
            <person name="Saunders E."/>
            <person name="Brettin T."/>
            <person name="Detter J.C."/>
            <person name="Goker M."/>
            <person name="Bristow J."/>
            <person name="Eisen J.A."/>
            <person name="Markowitz V."/>
            <person name="Hugenholtz P."/>
            <person name="Kyrpides N.C."/>
            <person name="Klenk H.P."/>
            <person name="Han C."/>
        </authorList>
    </citation>
    <scope>NUCLEOTIDE SEQUENCE [LARGE SCALE GENOMIC DNA]</scope>
    <source>
        <strain evidence="5">ATCC 49208 / DSM 771 / VKM B-1644</strain>
    </source>
</reference>
<dbReference type="Gene3D" id="1.10.287.470">
    <property type="entry name" value="Helix hairpin bin"/>
    <property type="match status" value="1"/>
</dbReference>
<dbReference type="eggNOG" id="COG0845">
    <property type="taxonomic scope" value="Bacteria"/>
</dbReference>
<evidence type="ECO:0000259" key="3">
    <source>
        <dbReference type="Pfam" id="PF25973"/>
    </source>
</evidence>
<dbReference type="OrthoDB" id="9813047at2"/>
<protein>
    <submittedName>
        <fullName evidence="4">Efflux transporter, RND family, MFP subunit</fullName>
    </submittedName>
</protein>
<dbReference type="EMBL" id="CP001720">
    <property type="protein sequence ID" value="ACV61441.1"/>
    <property type="molecule type" value="Genomic_DNA"/>
</dbReference>
<dbReference type="InterPro" id="IPR058647">
    <property type="entry name" value="BSH_CzcB-like"/>
</dbReference>
<dbReference type="Pfam" id="PF25973">
    <property type="entry name" value="BSH_CzcB"/>
    <property type="match status" value="1"/>
</dbReference>
<dbReference type="STRING" id="485916.Dtox_0521"/>
<evidence type="ECO:0000313" key="4">
    <source>
        <dbReference type="EMBL" id="ACV61441.1"/>
    </source>
</evidence>
<dbReference type="InterPro" id="IPR006143">
    <property type="entry name" value="RND_pump_MFP"/>
</dbReference>
<gene>
    <name evidence="4" type="ordered locus">Dtox_0521</name>
</gene>
<evidence type="ECO:0000313" key="5">
    <source>
        <dbReference type="Proteomes" id="UP000002217"/>
    </source>
</evidence>
<evidence type="ECO:0000256" key="1">
    <source>
        <dbReference type="ARBA" id="ARBA00009477"/>
    </source>
</evidence>
<feature type="domain" description="CzcB-like barrel-sandwich hybrid" evidence="3">
    <location>
        <begin position="68"/>
        <end position="234"/>
    </location>
</feature>
<proteinExistence type="inferred from homology"/>
<name>C8W5Y6_DESAS</name>
<dbReference type="GO" id="GO:1990281">
    <property type="term" value="C:efflux pump complex"/>
    <property type="evidence" value="ECO:0007669"/>
    <property type="project" value="TreeGrafter"/>
</dbReference>
<comment type="similarity">
    <text evidence="1">Belongs to the membrane fusion protein (MFP) (TC 8.A.1) family.</text>
</comment>